<sequence>MAQQLKQFLLYLTVEKNASPYTVTSYSADVESFFEFAKRQGVSEALFANTNQMIVRAYLGELKTHGYARSTIARRIASLRSFFRFLVCKNLITNNPVSGIYAPKFEMRPSVSLNNKEIKELLGLPGSDLLGQRDAAILELLYASGIRISELVDLTTNDIDLVNQYLLLYGSEFRKRVVPIGRPAVDAVEQYLEQTRPRLYRHHMGLSHDKIFVNKNGGPLTDRSVRRLIMKYVNCLAVSKEISPQSIRYTFATHLLENGANVSSVKEMLGQANLSSKMFDNNDQNERLRSVYKHAHPRA</sequence>
<dbReference type="PROSITE" id="PS51898">
    <property type="entry name" value="TYR_RECOMBINASE"/>
    <property type="match status" value="1"/>
</dbReference>
<feature type="domain" description="Tyr recombinase" evidence="4">
    <location>
        <begin position="108"/>
        <end position="293"/>
    </location>
</feature>
<dbReference type="SUPFAM" id="SSF56349">
    <property type="entry name" value="DNA breaking-rejoining enzymes"/>
    <property type="match status" value="1"/>
</dbReference>
<keyword evidence="2" id="KW-0238">DNA-binding</keyword>
<dbReference type="Pfam" id="PF00589">
    <property type="entry name" value="Phage_integrase"/>
    <property type="match status" value="1"/>
</dbReference>
<feature type="domain" description="Core-binding (CB)" evidence="5">
    <location>
        <begin position="1"/>
        <end position="87"/>
    </location>
</feature>
<dbReference type="PANTHER" id="PTHR30349">
    <property type="entry name" value="PHAGE INTEGRASE-RELATED"/>
    <property type="match status" value="1"/>
</dbReference>
<dbReference type="PANTHER" id="PTHR30349:SF41">
    <property type="entry name" value="INTEGRASE_RECOMBINASE PROTEIN MJ0367-RELATED"/>
    <property type="match status" value="1"/>
</dbReference>
<keyword evidence="3" id="KW-0233">DNA recombination</keyword>
<dbReference type="GO" id="GO:0006310">
    <property type="term" value="P:DNA recombination"/>
    <property type="evidence" value="ECO:0007669"/>
    <property type="project" value="UniProtKB-KW"/>
</dbReference>
<dbReference type="GO" id="GO:0015074">
    <property type="term" value="P:DNA integration"/>
    <property type="evidence" value="ECO:0007669"/>
    <property type="project" value="UniProtKB-KW"/>
</dbReference>
<evidence type="ECO:0000256" key="3">
    <source>
        <dbReference type="ARBA" id="ARBA00023172"/>
    </source>
</evidence>
<dbReference type="InterPro" id="IPR013762">
    <property type="entry name" value="Integrase-like_cat_sf"/>
</dbReference>
<evidence type="ECO:0000259" key="5">
    <source>
        <dbReference type="PROSITE" id="PS51900"/>
    </source>
</evidence>
<proteinExistence type="predicted"/>
<protein>
    <submittedName>
        <fullName evidence="6">Tyrosine recombinase XerC</fullName>
    </submittedName>
</protein>
<name>A0A644T8L5_9ZZZZ</name>
<dbReference type="Pfam" id="PF02899">
    <property type="entry name" value="Phage_int_SAM_1"/>
    <property type="match status" value="1"/>
</dbReference>
<dbReference type="InterPro" id="IPR010998">
    <property type="entry name" value="Integrase_recombinase_N"/>
</dbReference>
<gene>
    <name evidence="6" type="primary">xerC_9</name>
    <name evidence="6" type="ORF">SDC9_08905</name>
</gene>
<dbReference type="EMBL" id="VSSQ01000021">
    <property type="protein sequence ID" value="MPL63283.1"/>
    <property type="molecule type" value="Genomic_DNA"/>
</dbReference>
<keyword evidence="1" id="KW-0229">DNA integration</keyword>
<comment type="caution">
    <text evidence="6">The sequence shown here is derived from an EMBL/GenBank/DDBJ whole genome shotgun (WGS) entry which is preliminary data.</text>
</comment>
<dbReference type="InterPro" id="IPR050090">
    <property type="entry name" value="Tyrosine_recombinase_XerCD"/>
</dbReference>
<evidence type="ECO:0000256" key="2">
    <source>
        <dbReference type="ARBA" id="ARBA00023125"/>
    </source>
</evidence>
<reference evidence="6" key="1">
    <citation type="submission" date="2019-08" db="EMBL/GenBank/DDBJ databases">
        <authorList>
            <person name="Kucharzyk K."/>
            <person name="Murdoch R.W."/>
            <person name="Higgins S."/>
            <person name="Loffler F."/>
        </authorList>
    </citation>
    <scope>NUCLEOTIDE SEQUENCE</scope>
</reference>
<dbReference type="InterPro" id="IPR044068">
    <property type="entry name" value="CB"/>
</dbReference>
<accession>A0A644T8L5</accession>
<dbReference type="InterPro" id="IPR011010">
    <property type="entry name" value="DNA_brk_join_enz"/>
</dbReference>
<dbReference type="GO" id="GO:0003677">
    <property type="term" value="F:DNA binding"/>
    <property type="evidence" value="ECO:0007669"/>
    <property type="project" value="UniProtKB-KW"/>
</dbReference>
<dbReference type="PROSITE" id="PS51900">
    <property type="entry name" value="CB"/>
    <property type="match status" value="1"/>
</dbReference>
<dbReference type="Gene3D" id="1.10.443.10">
    <property type="entry name" value="Intergrase catalytic core"/>
    <property type="match status" value="1"/>
</dbReference>
<evidence type="ECO:0000313" key="6">
    <source>
        <dbReference type="EMBL" id="MPL63283.1"/>
    </source>
</evidence>
<dbReference type="AlphaFoldDB" id="A0A644T8L5"/>
<dbReference type="InterPro" id="IPR004107">
    <property type="entry name" value="Integrase_SAM-like_N"/>
</dbReference>
<dbReference type="InterPro" id="IPR002104">
    <property type="entry name" value="Integrase_catalytic"/>
</dbReference>
<organism evidence="6">
    <name type="scientific">bioreactor metagenome</name>
    <dbReference type="NCBI Taxonomy" id="1076179"/>
    <lineage>
        <taxon>unclassified sequences</taxon>
        <taxon>metagenomes</taxon>
        <taxon>ecological metagenomes</taxon>
    </lineage>
</organism>
<evidence type="ECO:0000256" key="1">
    <source>
        <dbReference type="ARBA" id="ARBA00022908"/>
    </source>
</evidence>
<evidence type="ECO:0000259" key="4">
    <source>
        <dbReference type="PROSITE" id="PS51898"/>
    </source>
</evidence>
<dbReference type="Gene3D" id="1.10.150.130">
    <property type="match status" value="1"/>
</dbReference>